<gene>
    <name evidence="1" type="ORF">AFUS01_LOCUS40074</name>
</gene>
<dbReference type="Proteomes" id="UP000708208">
    <property type="component" value="Unassembled WGS sequence"/>
</dbReference>
<evidence type="ECO:0000313" key="1">
    <source>
        <dbReference type="EMBL" id="CAG7830257.1"/>
    </source>
</evidence>
<reference evidence="1" key="1">
    <citation type="submission" date="2021-06" db="EMBL/GenBank/DDBJ databases">
        <authorList>
            <person name="Hodson N. C."/>
            <person name="Mongue J. A."/>
            <person name="Jaron S. K."/>
        </authorList>
    </citation>
    <scope>NUCLEOTIDE SEQUENCE</scope>
</reference>
<dbReference type="AlphaFoldDB" id="A0A8J2LFE1"/>
<keyword evidence="2" id="KW-1185">Reference proteome</keyword>
<dbReference type="EMBL" id="CAJVCH010554969">
    <property type="protein sequence ID" value="CAG7830257.1"/>
    <property type="molecule type" value="Genomic_DNA"/>
</dbReference>
<comment type="caution">
    <text evidence="1">The sequence shown here is derived from an EMBL/GenBank/DDBJ whole genome shotgun (WGS) entry which is preliminary data.</text>
</comment>
<sequence length="73" mass="8273">MGPHNLMQLLQDSAGIKPGESKWMLGSNVVQSLKQMKTDDRCRRHTTYHANFPWAQNVFKIGSHYVTGTGKSR</sequence>
<organism evidence="1 2">
    <name type="scientific">Allacma fusca</name>
    <dbReference type="NCBI Taxonomy" id="39272"/>
    <lineage>
        <taxon>Eukaryota</taxon>
        <taxon>Metazoa</taxon>
        <taxon>Ecdysozoa</taxon>
        <taxon>Arthropoda</taxon>
        <taxon>Hexapoda</taxon>
        <taxon>Collembola</taxon>
        <taxon>Symphypleona</taxon>
        <taxon>Sminthuridae</taxon>
        <taxon>Allacma</taxon>
    </lineage>
</organism>
<accession>A0A8J2LFE1</accession>
<proteinExistence type="predicted"/>
<protein>
    <submittedName>
        <fullName evidence="1">Uncharacterized protein</fullName>
    </submittedName>
</protein>
<name>A0A8J2LFE1_9HEXA</name>
<evidence type="ECO:0000313" key="2">
    <source>
        <dbReference type="Proteomes" id="UP000708208"/>
    </source>
</evidence>